<comment type="caution">
    <text evidence="1">The sequence shown here is derived from an EMBL/GenBank/DDBJ whole genome shotgun (WGS) entry which is preliminary data.</text>
</comment>
<gene>
    <name evidence="1" type="ORF">HPB49_017387</name>
</gene>
<sequence>MGTPTGRTPAAVGERFPATRQVDSCAKVKDPIGEPRAKIQRQQLLQENAALRTTINNLTREIAEIRKLLLCNNEPLQRPTPSTSKTEETTTNTQETAVEEPAPKKRAVEATSDSNETNNGDLPSREHEQIRLHRKNLTADREPPDVCAPLRATSTQPGNLIHANAIIATNAATAAAGVTAWQWNCRGLGRKKIVIQQHIAHAARKPDSAQGPARRQMPVHPGQEGTHDEHARYVDAAELPRNAVAAVVIEASTGATRSAASVRSARAEQVEEVANAMAIADADCLTVLSDSRQAVRNFAKCQICREAERVLREAKLQDRKVRIKWFPAHAVDTNVIGRHEND</sequence>
<evidence type="ECO:0000313" key="2">
    <source>
        <dbReference type="Proteomes" id="UP000821865"/>
    </source>
</evidence>
<dbReference type="EMBL" id="CM023470">
    <property type="protein sequence ID" value="KAH7980590.1"/>
    <property type="molecule type" value="Genomic_DNA"/>
</dbReference>
<accession>A0ACB8E1U5</accession>
<dbReference type="Proteomes" id="UP000821865">
    <property type="component" value="Chromosome 1"/>
</dbReference>
<protein>
    <submittedName>
        <fullName evidence="1">Uncharacterized protein</fullName>
    </submittedName>
</protein>
<evidence type="ECO:0000313" key="1">
    <source>
        <dbReference type="EMBL" id="KAH7980590.1"/>
    </source>
</evidence>
<reference evidence="1" key="1">
    <citation type="submission" date="2020-05" db="EMBL/GenBank/DDBJ databases">
        <title>Large-scale comparative analyses of tick genomes elucidate their genetic diversity and vector capacities.</title>
        <authorList>
            <person name="Jia N."/>
            <person name="Wang J."/>
            <person name="Shi W."/>
            <person name="Du L."/>
            <person name="Sun Y."/>
            <person name="Zhan W."/>
            <person name="Jiang J."/>
            <person name="Wang Q."/>
            <person name="Zhang B."/>
            <person name="Ji P."/>
            <person name="Sakyi L.B."/>
            <person name="Cui X."/>
            <person name="Yuan T."/>
            <person name="Jiang B."/>
            <person name="Yang W."/>
            <person name="Lam T.T.-Y."/>
            <person name="Chang Q."/>
            <person name="Ding S."/>
            <person name="Wang X."/>
            <person name="Zhu J."/>
            <person name="Ruan X."/>
            <person name="Zhao L."/>
            <person name="Wei J."/>
            <person name="Que T."/>
            <person name="Du C."/>
            <person name="Cheng J."/>
            <person name="Dai P."/>
            <person name="Han X."/>
            <person name="Huang E."/>
            <person name="Gao Y."/>
            <person name="Liu J."/>
            <person name="Shao H."/>
            <person name="Ye R."/>
            <person name="Li L."/>
            <person name="Wei W."/>
            <person name="Wang X."/>
            <person name="Wang C."/>
            <person name="Yang T."/>
            <person name="Huo Q."/>
            <person name="Li W."/>
            <person name="Guo W."/>
            <person name="Chen H."/>
            <person name="Zhou L."/>
            <person name="Ni X."/>
            <person name="Tian J."/>
            <person name="Zhou Y."/>
            <person name="Sheng Y."/>
            <person name="Liu T."/>
            <person name="Pan Y."/>
            <person name="Xia L."/>
            <person name="Li J."/>
            <person name="Zhao F."/>
            <person name="Cao W."/>
        </authorList>
    </citation>
    <scope>NUCLEOTIDE SEQUENCE</scope>
    <source>
        <strain evidence="1">Dsil-2018</strain>
    </source>
</reference>
<proteinExistence type="predicted"/>
<organism evidence="1 2">
    <name type="scientific">Dermacentor silvarum</name>
    <name type="common">Tick</name>
    <dbReference type="NCBI Taxonomy" id="543639"/>
    <lineage>
        <taxon>Eukaryota</taxon>
        <taxon>Metazoa</taxon>
        <taxon>Ecdysozoa</taxon>
        <taxon>Arthropoda</taxon>
        <taxon>Chelicerata</taxon>
        <taxon>Arachnida</taxon>
        <taxon>Acari</taxon>
        <taxon>Parasitiformes</taxon>
        <taxon>Ixodida</taxon>
        <taxon>Ixodoidea</taxon>
        <taxon>Ixodidae</taxon>
        <taxon>Rhipicephalinae</taxon>
        <taxon>Dermacentor</taxon>
    </lineage>
</organism>
<name>A0ACB8E1U5_DERSI</name>
<keyword evidence="2" id="KW-1185">Reference proteome</keyword>